<dbReference type="RefSeq" id="WP_343766446.1">
    <property type="nucleotide sequence ID" value="NZ_BAAACF010000001.1"/>
</dbReference>
<feature type="transmembrane region" description="Helical" evidence="1">
    <location>
        <begin position="81"/>
        <end position="99"/>
    </location>
</feature>
<evidence type="ECO:0000313" key="3">
    <source>
        <dbReference type="Proteomes" id="UP001500339"/>
    </source>
</evidence>
<keyword evidence="1" id="KW-0472">Membrane</keyword>
<dbReference type="EMBL" id="BAAACF010000001">
    <property type="protein sequence ID" value="GAA0718762.1"/>
    <property type="molecule type" value="Genomic_DNA"/>
</dbReference>
<reference evidence="3" key="1">
    <citation type="journal article" date="2019" name="Int. J. Syst. Evol. Microbiol.">
        <title>The Global Catalogue of Microorganisms (GCM) 10K type strain sequencing project: providing services to taxonomists for standard genome sequencing and annotation.</title>
        <authorList>
            <consortium name="The Broad Institute Genomics Platform"/>
            <consortium name="The Broad Institute Genome Sequencing Center for Infectious Disease"/>
            <person name="Wu L."/>
            <person name="Ma J."/>
        </authorList>
    </citation>
    <scope>NUCLEOTIDE SEQUENCE [LARGE SCALE GENOMIC DNA]</scope>
    <source>
        <strain evidence="3">JCM 1405</strain>
    </source>
</reference>
<feature type="transmembrane region" description="Helical" evidence="1">
    <location>
        <begin position="7"/>
        <end position="27"/>
    </location>
</feature>
<keyword evidence="1" id="KW-1133">Transmembrane helix</keyword>
<feature type="transmembrane region" description="Helical" evidence="1">
    <location>
        <begin position="51"/>
        <end position="69"/>
    </location>
</feature>
<keyword evidence="3" id="KW-1185">Reference proteome</keyword>
<dbReference type="CDD" id="cd03386">
    <property type="entry name" value="PAP2_Aur1_like"/>
    <property type="match status" value="1"/>
</dbReference>
<evidence type="ECO:0000256" key="1">
    <source>
        <dbReference type="SAM" id="Phobius"/>
    </source>
</evidence>
<dbReference type="Proteomes" id="UP001500339">
    <property type="component" value="Unassembled WGS sequence"/>
</dbReference>
<feature type="transmembrane region" description="Helical" evidence="1">
    <location>
        <begin position="176"/>
        <end position="194"/>
    </location>
</feature>
<accession>A0ABP3TYT0</accession>
<dbReference type="InterPro" id="IPR036938">
    <property type="entry name" value="PAP2/HPO_sf"/>
</dbReference>
<organism evidence="2 3">
    <name type="scientific">Clostridium malenominatum</name>
    <dbReference type="NCBI Taxonomy" id="1539"/>
    <lineage>
        <taxon>Bacteria</taxon>
        <taxon>Bacillati</taxon>
        <taxon>Bacillota</taxon>
        <taxon>Clostridia</taxon>
        <taxon>Eubacteriales</taxon>
        <taxon>Clostridiaceae</taxon>
        <taxon>Clostridium</taxon>
    </lineage>
</organism>
<name>A0ABP3TYT0_9CLOT</name>
<gene>
    <name evidence="2" type="ORF">GCM10008905_05910</name>
</gene>
<keyword evidence="1" id="KW-0812">Transmembrane</keyword>
<sequence length="207" mass="24382">MRKFKTNIFHMLSLISIPIVNVFYTLLNNSNRGVYTIITEFDRNIPFLKEFIIPYIIWYPFIIFTLFYLCMKNLKTYYRTLFSIILGLLLCYVTYYVFQTTVPRPVLYGDDTFTKLTKVIYYFDKPFNCFPSIHVLTSYLMIKGINFEDNLLIKVFVYTVSSLIIISTLFVKQHVVLDLVSAILLGEVVFFLAGKVKLRVPFIPDME</sequence>
<dbReference type="SUPFAM" id="SSF48317">
    <property type="entry name" value="Acid phosphatase/Vanadium-dependent haloperoxidase"/>
    <property type="match status" value="1"/>
</dbReference>
<comment type="caution">
    <text evidence="2">The sequence shown here is derived from an EMBL/GenBank/DDBJ whole genome shotgun (WGS) entry which is preliminary data.</text>
</comment>
<protein>
    <submittedName>
        <fullName evidence="2">Phosphatase PAP2 family protein</fullName>
    </submittedName>
</protein>
<feature type="transmembrane region" description="Helical" evidence="1">
    <location>
        <begin position="151"/>
        <end position="170"/>
    </location>
</feature>
<proteinExistence type="predicted"/>
<evidence type="ECO:0000313" key="2">
    <source>
        <dbReference type="EMBL" id="GAA0718762.1"/>
    </source>
</evidence>